<feature type="chain" id="PRO_5026742277" description="DNRLRE domain-containing protein" evidence="1">
    <location>
        <begin position="24"/>
        <end position="700"/>
    </location>
</feature>
<proteinExistence type="predicted"/>
<reference evidence="2 3" key="1">
    <citation type="submission" date="2020-02" db="EMBL/GenBank/DDBJ databases">
        <title>Draft genome sequence of Limisphaera ngatamarikiensis NGM72.4T, a thermophilic Verrucomicrobia grouped in subdivision 3.</title>
        <authorList>
            <person name="Carere C.R."/>
            <person name="Steen J."/>
            <person name="Hugenholtz P."/>
            <person name="Stott M.B."/>
        </authorList>
    </citation>
    <scope>NUCLEOTIDE SEQUENCE [LARGE SCALE GENOMIC DNA]</scope>
    <source>
        <strain evidence="2 3">NGM72.4</strain>
    </source>
</reference>
<accession>A0A6M1RNS6</accession>
<sequence>MKRAWSHALAWTFVGAVGTTASALSLDELACWAGAGTNRAGLVIVWPVPADPVVCGDHRVGWRARAWGYRWNGRATVWDMVRSVLAADPRLFGVVSAGETNGTALFGLGFDANGNERFGLRGAGRVWLPEAFGGGLLMLAPGERTNLTSLEPGDWFADAGGGRGWQAWREPGETGGWLAAPASSDWVHVDAAWAAAELQDGAWLALTQGDFAEARPPNDIRAAGPPERPFATAVVQVKGTLGTPPYDDPAALLGSPSRWFYDPWAAGSGRAAMRRSSLWEAPFYKSSETGSNVLVTLGPGSRVVVALSRPVTNHPAHPYGVDFVVFGNAFFVTGVPMGDEVDPTSVWLGRALFEEPMVVSVSPGYTGRPGEVETDPDTWPWYRYETGPFADTAYPTLGFLWDAAAGRWSEEPTDFTRPVHPRLLEWLADGPWRASEVLSWYGGSGGGTGFDLTESGFDVVRYVKIEGLDPDRAWGEVDAVAAVRMANFGESWLLLPPAPGPGEDGLWFVDPAGWEAGAVQVRVHDLPGPTWTRVDGLGPTNRPPAAPGCGLIGVEAELEPAWDGPGTNAHWELRVKLPATYEGDGSDLDVWCWRDGVWVRQSFDWVADPAGIRVSAHGSSWGVWVSRIERPVLVAVRLGRELRLSCRGVAGWRHVLEESLDGVGWSEVDTVWPSEPVELEWRRTLDRPGPVFYRVRLERP</sequence>
<dbReference type="RefSeq" id="WP_165106889.1">
    <property type="nucleotide sequence ID" value="NZ_JAAKYA010000043.1"/>
</dbReference>
<organism evidence="2 3">
    <name type="scientific">Limisphaera ngatamarikiensis</name>
    <dbReference type="NCBI Taxonomy" id="1324935"/>
    <lineage>
        <taxon>Bacteria</taxon>
        <taxon>Pseudomonadati</taxon>
        <taxon>Verrucomicrobiota</taxon>
        <taxon>Verrucomicrobiia</taxon>
        <taxon>Limisphaerales</taxon>
        <taxon>Limisphaeraceae</taxon>
        <taxon>Limisphaera</taxon>
    </lineage>
</organism>
<comment type="caution">
    <text evidence="2">The sequence shown here is derived from an EMBL/GenBank/DDBJ whole genome shotgun (WGS) entry which is preliminary data.</text>
</comment>
<keyword evidence="3" id="KW-1185">Reference proteome</keyword>
<evidence type="ECO:0008006" key="4">
    <source>
        <dbReference type="Google" id="ProtNLM"/>
    </source>
</evidence>
<dbReference type="Proteomes" id="UP000477311">
    <property type="component" value="Unassembled WGS sequence"/>
</dbReference>
<feature type="signal peptide" evidence="1">
    <location>
        <begin position="1"/>
        <end position="23"/>
    </location>
</feature>
<keyword evidence="1" id="KW-0732">Signal</keyword>
<evidence type="ECO:0000256" key="1">
    <source>
        <dbReference type="SAM" id="SignalP"/>
    </source>
</evidence>
<protein>
    <recommendedName>
        <fullName evidence="4">DNRLRE domain-containing protein</fullName>
    </recommendedName>
</protein>
<gene>
    <name evidence="2" type="ORF">G4L39_06705</name>
</gene>
<dbReference type="AlphaFoldDB" id="A0A6M1RNS6"/>
<dbReference type="EMBL" id="JAAKYA010000043">
    <property type="protein sequence ID" value="NGO39087.1"/>
    <property type="molecule type" value="Genomic_DNA"/>
</dbReference>
<name>A0A6M1RNS6_9BACT</name>
<evidence type="ECO:0000313" key="2">
    <source>
        <dbReference type="EMBL" id="NGO39087.1"/>
    </source>
</evidence>
<evidence type="ECO:0000313" key="3">
    <source>
        <dbReference type="Proteomes" id="UP000477311"/>
    </source>
</evidence>